<sequence length="206" mass="22421">MHAMQYEITLPADYDMRTVHRRIATKGPLLDSWPGLGLKAYLVRERGRDGSPVNQYAPFYLWRTTEGMNAFLLGPGFRTLCADFGRPAVRHWIGAGLRRGPAADGPAAAGSAAAGPAVPGPVAATRLTERLPEGADPAEAVERALAELPDHPDLHTAAVALDPARWELLRIALWHADAPAEAPGTRYRVHHLSSPELDRLPVGRHW</sequence>
<accession>A0ABZ1TWE6</accession>
<dbReference type="EMBL" id="CP108110">
    <property type="protein sequence ID" value="WUQ82956.1"/>
    <property type="molecule type" value="Genomic_DNA"/>
</dbReference>
<protein>
    <submittedName>
        <fullName evidence="1">DUF4865 family protein</fullName>
    </submittedName>
</protein>
<evidence type="ECO:0000313" key="2">
    <source>
        <dbReference type="Proteomes" id="UP001432222"/>
    </source>
</evidence>
<keyword evidence="2" id="KW-1185">Reference proteome</keyword>
<evidence type="ECO:0000313" key="1">
    <source>
        <dbReference type="EMBL" id="WUQ82956.1"/>
    </source>
</evidence>
<reference evidence="1" key="1">
    <citation type="submission" date="2022-10" db="EMBL/GenBank/DDBJ databases">
        <title>The complete genomes of actinobacterial strains from the NBC collection.</title>
        <authorList>
            <person name="Joergensen T.S."/>
            <person name="Alvarez Arevalo M."/>
            <person name="Sterndorff E.B."/>
            <person name="Faurdal D."/>
            <person name="Vuksanovic O."/>
            <person name="Mourched A.-S."/>
            <person name="Charusanti P."/>
            <person name="Shaw S."/>
            <person name="Blin K."/>
            <person name="Weber T."/>
        </authorList>
    </citation>
    <scope>NUCLEOTIDE SEQUENCE</scope>
    <source>
        <strain evidence="1">NBC_00222</strain>
    </source>
</reference>
<proteinExistence type="predicted"/>
<organism evidence="1 2">
    <name type="scientific">Kitasatospora purpeofusca</name>
    <dbReference type="NCBI Taxonomy" id="67352"/>
    <lineage>
        <taxon>Bacteria</taxon>
        <taxon>Bacillati</taxon>
        <taxon>Actinomycetota</taxon>
        <taxon>Actinomycetes</taxon>
        <taxon>Kitasatosporales</taxon>
        <taxon>Streptomycetaceae</taxon>
        <taxon>Kitasatospora</taxon>
    </lineage>
</organism>
<gene>
    <name evidence="1" type="ORF">OHA16_08185</name>
</gene>
<dbReference type="InterPro" id="IPR032349">
    <property type="entry name" value="DUF4865"/>
</dbReference>
<dbReference type="Pfam" id="PF16157">
    <property type="entry name" value="DUF4865"/>
    <property type="match status" value="1"/>
</dbReference>
<name>A0ABZ1TWE6_9ACTN</name>
<dbReference type="RefSeq" id="WP_328953996.1">
    <property type="nucleotide sequence ID" value="NZ_CP108110.1"/>
</dbReference>
<dbReference type="Proteomes" id="UP001432222">
    <property type="component" value="Chromosome"/>
</dbReference>